<dbReference type="CDD" id="cd20553">
    <property type="entry name" value="CYCLIN_TFIIIB90_rpt1"/>
    <property type="match status" value="1"/>
</dbReference>
<gene>
    <name evidence="14" type="ORF">DdX_05574</name>
</gene>
<keyword evidence="15" id="KW-1185">Reference proteome</keyword>
<proteinExistence type="inferred from homology"/>
<dbReference type="Pfam" id="PF07741">
    <property type="entry name" value="BRF1"/>
    <property type="match status" value="1"/>
</dbReference>
<keyword evidence="6" id="KW-0805">Transcription regulation</keyword>
<evidence type="ECO:0000313" key="15">
    <source>
        <dbReference type="Proteomes" id="UP001201812"/>
    </source>
</evidence>
<dbReference type="Gene3D" id="1.10.472.10">
    <property type="entry name" value="Cyclin-like"/>
    <property type="match status" value="2"/>
</dbReference>
<evidence type="ECO:0000256" key="4">
    <source>
        <dbReference type="ARBA" id="ARBA00022771"/>
    </source>
</evidence>
<dbReference type="InterPro" id="IPR011665">
    <property type="entry name" value="BRF1_TBP-bd_dom"/>
</dbReference>
<dbReference type="AlphaFoldDB" id="A0AAD4N6E5"/>
<evidence type="ECO:0000256" key="7">
    <source>
        <dbReference type="ARBA" id="ARBA00023159"/>
    </source>
</evidence>
<keyword evidence="5" id="KW-0862">Zinc</keyword>
<dbReference type="EMBL" id="JAKKPZ010000006">
    <property type="protein sequence ID" value="KAI1720198.1"/>
    <property type="molecule type" value="Genomic_DNA"/>
</dbReference>
<organism evidence="14 15">
    <name type="scientific">Ditylenchus destructor</name>
    <dbReference type="NCBI Taxonomy" id="166010"/>
    <lineage>
        <taxon>Eukaryota</taxon>
        <taxon>Metazoa</taxon>
        <taxon>Ecdysozoa</taxon>
        <taxon>Nematoda</taxon>
        <taxon>Chromadorea</taxon>
        <taxon>Rhabditida</taxon>
        <taxon>Tylenchina</taxon>
        <taxon>Tylenchomorpha</taxon>
        <taxon>Sphaerularioidea</taxon>
        <taxon>Anguinidae</taxon>
        <taxon>Anguininae</taxon>
        <taxon>Ditylenchus</taxon>
    </lineage>
</organism>
<dbReference type="PANTHER" id="PTHR11618:SF4">
    <property type="entry name" value="TRANSCRIPTION FACTOR IIIB 90 KDA SUBUNIT"/>
    <property type="match status" value="1"/>
</dbReference>
<evidence type="ECO:0000256" key="6">
    <source>
        <dbReference type="ARBA" id="ARBA00023015"/>
    </source>
</evidence>
<dbReference type="GO" id="GO:0017025">
    <property type="term" value="F:TBP-class protein binding"/>
    <property type="evidence" value="ECO:0007669"/>
    <property type="project" value="InterPro"/>
</dbReference>
<evidence type="ECO:0000256" key="2">
    <source>
        <dbReference type="ARBA" id="ARBA00010857"/>
    </source>
</evidence>
<dbReference type="SMART" id="SM00385">
    <property type="entry name" value="CYCLIN"/>
    <property type="match status" value="2"/>
</dbReference>
<feature type="compositionally biased region" description="Basic and acidic residues" evidence="12">
    <location>
        <begin position="463"/>
        <end position="476"/>
    </location>
</feature>
<dbReference type="InterPro" id="IPR013150">
    <property type="entry name" value="TFIIB_cyclin"/>
</dbReference>
<keyword evidence="9" id="KW-0539">Nucleus</keyword>
<keyword evidence="8" id="KW-0804">Transcription</keyword>
<evidence type="ECO:0000313" key="14">
    <source>
        <dbReference type="EMBL" id="KAI1720198.1"/>
    </source>
</evidence>
<keyword evidence="7" id="KW-0010">Activator</keyword>
<protein>
    <recommendedName>
        <fullName evidence="10">B-related factor 1</fullName>
    </recommendedName>
</protein>
<dbReference type="GO" id="GO:0005634">
    <property type="term" value="C:nucleus"/>
    <property type="evidence" value="ECO:0007669"/>
    <property type="project" value="UniProtKB-SubCell"/>
</dbReference>
<feature type="region of interest" description="Disordered" evidence="12">
    <location>
        <begin position="463"/>
        <end position="495"/>
    </location>
</feature>
<dbReference type="SUPFAM" id="SSF47954">
    <property type="entry name" value="Cyclin-like"/>
    <property type="match status" value="2"/>
</dbReference>
<keyword evidence="3" id="KW-0479">Metal-binding</keyword>
<name>A0AAD4N6E5_9BILA</name>
<dbReference type="FunFam" id="1.10.472.10:FF:000121">
    <property type="entry name" value="Transcription factor IIIB"/>
    <property type="match status" value="1"/>
</dbReference>
<comment type="caution">
    <text evidence="14">The sequence shown here is derived from an EMBL/GenBank/DDBJ whole genome shotgun (WGS) entry which is preliminary data.</text>
</comment>
<dbReference type="PROSITE" id="PS51134">
    <property type="entry name" value="ZF_TFIIB"/>
    <property type="match status" value="1"/>
</dbReference>
<dbReference type="GO" id="GO:0097550">
    <property type="term" value="C:transcription preinitiation complex"/>
    <property type="evidence" value="ECO:0007669"/>
    <property type="project" value="TreeGrafter"/>
</dbReference>
<dbReference type="InterPro" id="IPR013763">
    <property type="entry name" value="Cyclin-like_dom"/>
</dbReference>
<dbReference type="Gene3D" id="2.20.25.10">
    <property type="match status" value="1"/>
</dbReference>
<evidence type="ECO:0000256" key="10">
    <source>
        <dbReference type="ARBA" id="ARBA00031009"/>
    </source>
</evidence>
<sequence length="536" mass="60768">MGRTCPYCNSSEIDEDPARGDATCMECGTVLEESAIVSDVQFQERGGGHEIVGQFVSRDRGQPNSLMGVPGLARSESREVTFYKGKKLIQEIASQLRINQHCIDIAFNFFKMCVTRNFTRGRVRSQVVVACLYMTCRLENTTHLLLDFSDITQINIFDLGRTLNFLTRSLKINLPTTDPCLYVLRFAVMLDLADKQKEVVSLATRIVQRMKRDWMSTGRRPTGICGAALLLAAKAYNLNRTISDIVRVVHISESVVRKRLDEFANTPSGCNLTIDEFSTVDLEESEDPPAFQESKRKKKEIWKRQEEDMKAESATKEIHIIQKEIEDALKQKLKRSHYAKMIVNPMHDNDVPELTQAESHLTDEIIDTVYDAVEDASISSNTCGSSKFGPSLSSLGINKQYTNASEDYYTSYIREETNDELDLSGIDDDEIDSYILNDVESSIKSRVWLARNGEHLIEAERKRKLREEEDEKSRDNPKKKRRIVRKKEPINAATHSDAMFQVIQEKNLSSKINWDILGKIEGSDVKPKSLTAGATK</sequence>
<dbReference type="GO" id="GO:0000126">
    <property type="term" value="C:transcription factor TFIIIB complex"/>
    <property type="evidence" value="ECO:0007669"/>
    <property type="project" value="TreeGrafter"/>
</dbReference>
<evidence type="ECO:0000256" key="1">
    <source>
        <dbReference type="ARBA" id="ARBA00004123"/>
    </source>
</evidence>
<evidence type="ECO:0000256" key="12">
    <source>
        <dbReference type="SAM" id="MobiDB-lite"/>
    </source>
</evidence>
<dbReference type="FunFam" id="1.10.472.10:FF:000002">
    <property type="entry name" value="Transcription factor IIIB 90 kDa subunit"/>
    <property type="match status" value="1"/>
</dbReference>
<dbReference type="Gene3D" id="1.20.5.650">
    <property type="entry name" value="Single helix bin"/>
    <property type="match status" value="1"/>
</dbReference>
<feature type="domain" description="TFIIB-type" evidence="13">
    <location>
        <begin position="1"/>
        <end position="32"/>
    </location>
</feature>
<dbReference type="Pfam" id="PF00382">
    <property type="entry name" value="TFIIB"/>
    <property type="match status" value="2"/>
</dbReference>
<dbReference type="SUPFAM" id="SSF57783">
    <property type="entry name" value="Zinc beta-ribbon"/>
    <property type="match status" value="1"/>
</dbReference>
<dbReference type="PRINTS" id="PR00685">
    <property type="entry name" value="TIFACTORIIB"/>
</dbReference>
<evidence type="ECO:0000256" key="11">
    <source>
        <dbReference type="PROSITE-ProRule" id="PRU00469"/>
    </source>
</evidence>
<dbReference type="InterPro" id="IPR000812">
    <property type="entry name" value="TFIIB"/>
</dbReference>
<dbReference type="PANTHER" id="PTHR11618">
    <property type="entry name" value="TRANSCRIPTION INITIATION FACTOR IIB-RELATED"/>
    <property type="match status" value="1"/>
</dbReference>
<comment type="subcellular location">
    <subcellularLocation>
        <location evidence="1">Nucleus</location>
    </subcellularLocation>
</comment>
<evidence type="ECO:0000256" key="3">
    <source>
        <dbReference type="ARBA" id="ARBA00022723"/>
    </source>
</evidence>
<dbReference type="Proteomes" id="UP001201812">
    <property type="component" value="Unassembled WGS sequence"/>
</dbReference>
<evidence type="ECO:0000256" key="8">
    <source>
        <dbReference type="ARBA" id="ARBA00023163"/>
    </source>
</evidence>
<reference evidence="14" key="1">
    <citation type="submission" date="2022-01" db="EMBL/GenBank/DDBJ databases">
        <title>Genome Sequence Resource for Two Populations of Ditylenchus destructor, the Migratory Endoparasitic Phytonematode.</title>
        <authorList>
            <person name="Zhang H."/>
            <person name="Lin R."/>
            <person name="Xie B."/>
        </authorList>
    </citation>
    <scope>NUCLEOTIDE SEQUENCE</scope>
    <source>
        <strain evidence="14">BazhouSP</strain>
    </source>
</reference>
<evidence type="ECO:0000259" key="13">
    <source>
        <dbReference type="PROSITE" id="PS51134"/>
    </source>
</evidence>
<dbReference type="Pfam" id="PF08271">
    <property type="entry name" value="Zn_Ribbon_TF"/>
    <property type="match status" value="1"/>
</dbReference>
<dbReference type="GO" id="GO:0001006">
    <property type="term" value="F:RNA polymerase III type 3 promoter sequence-specific DNA binding"/>
    <property type="evidence" value="ECO:0007669"/>
    <property type="project" value="TreeGrafter"/>
</dbReference>
<evidence type="ECO:0000256" key="9">
    <source>
        <dbReference type="ARBA" id="ARBA00023242"/>
    </source>
</evidence>
<dbReference type="InterPro" id="IPR036915">
    <property type="entry name" value="Cyclin-like_sf"/>
</dbReference>
<comment type="similarity">
    <text evidence="2">Belongs to the TFIIB family.</text>
</comment>
<keyword evidence="4 11" id="KW-0863">Zinc-finger</keyword>
<dbReference type="CDD" id="cd20554">
    <property type="entry name" value="CYCLIN_TFIIIB90_rpt2"/>
    <property type="match status" value="1"/>
</dbReference>
<dbReference type="GO" id="GO:0000995">
    <property type="term" value="F:RNA polymerase III general transcription initiation factor activity"/>
    <property type="evidence" value="ECO:0007669"/>
    <property type="project" value="TreeGrafter"/>
</dbReference>
<dbReference type="InterPro" id="IPR013137">
    <property type="entry name" value="Znf_TFIIB"/>
</dbReference>
<evidence type="ECO:0000256" key="5">
    <source>
        <dbReference type="ARBA" id="ARBA00022833"/>
    </source>
</evidence>
<accession>A0AAD4N6E5</accession>
<dbReference type="GO" id="GO:0070897">
    <property type="term" value="P:transcription preinitiation complex assembly"/>
    <property type="evidence" value="ECO:0007669"/>
    <property type="project" value="InterPro"/>
</dbReference>
<dbReference type="GO" id="GO:0008270">
    <property type="term" value="F:zinc ion binding"/>
    <property type="evidence" value="ECO:0007669"/>
    <property type="project" value="UniProtKB-KW"/>
</dbReference>